<organism evidence="1">
    <name type="scientific">Anopheles coluzzii</name>
    <name type="common">African malaria mosquito</name>
    <dbReference type="NCBI Taxonomy" id="1518534"/>
    <lineage>
        <taxon>Eukaryota</taxon>
        <taxon>Metazoa</taxon>
        <taxon>Ecdysozoa</taxon>
        <taxon>Arthropoda</taxon>
        <taxon>Hexapoda</taxon>
        <taxon>Insecta</taxon>
        <taxon>Pterygota</taxon>
        <taxon>Neoptera</taxon>
        <taxon>Endopterygota</taxon>
        <taxon>Diptera</taxon>
        <taxon>Nematocera</taxon>
        <taxon>Culicoidea</taxon>
        <taxon>Culicidae</taxon>
        <taxon>Anophelinae</taxon>
        <taxon>Anopheles</taxon>
    </lineage>
</organism>
<protein>
    <submittedName>
        <fullName evidence="1">Uncharacterized protein</fullName>
    </submittedName>
</protein>
<dbReference type="AlphaFoldDB" id="A0A8W7PD18"/>
<accession>A0A8W7PD18</accession>
<name>A0A8W7PD18_ANOCL</name>
<dbReference type="Proteomes" id="UP000075882">
    <property type="component" value="Unassembled WGS sequence"/>
</dbReference>
<reference evidence="1" key="1">
    <citation type="submission" date="2022-08" db="UniProtKB">
        <authorList>
            <consortium name="EnsemblMetazoa"/>
        </authorList>
    </citation>
    <scope>IDENTIFICATION</scope>
</reference>
<evidence type="ECO:0000313" key="1">
    <source>
        <dbReference type="EnsemblMetazoa" id="ACOM029848-PA.1"/>
    </source>
</evidence>
<proteinExistence type="predicted"/>
<sequence length="211" mass="22538">MIVENAYRNTSFRSSTLSSGYFLVLTLAGSRKADAYASGPAFTVTATLPCSRSCSFFRSIGPITISSSSATFVCISSIATSMGLSSCDCRSRTGIRFNTYGKLLPWAAPDGVNGVSYMNVSTSWFCSNSRAVPIVVRFVGRVRGGTDGPLGFATAGQQFVHVLFVEIEVEIFAQLSAGSGIVQRYAGEICVSRDKILDFVKCLISVVRVIA</sequence>
<dbReference type="EnsemblMetazoa" id="ACOM029848-RA">
    <property type="protein sequence ID" value="ACOM029848-PA.1"/>
    <property type="gene ID" value="ACOM029848"/>
</dbReference>